<dbReference type="EMBL" id="JAROKS010000019">
    <property type="protein sequence ID" value="KAK1792365.1"/>
    <property type="molecule type" value="Genomic_DNA"/>
</dbReference>
<evidence type="ECO:0000313" key="2">
    <source>
        <dbReference type="Proteomes" id="UP001239994"/>
    </source>
</evidence>
<comment type="caution">
    <text evidence="1">The sequence shown here is derived from an EMBL/GenBank/DDBJ whole genome shotgun (WGS) entry which is preliminary data.</text>
</comment>
<proteinExistence type="predicted"/>
<gene>
    <name evidence="1" type="ORF">P4O66_012314</name>
</gene>
<organism evidence="1 2">
    <name type="scientific">Electrophorus voltai</name>
    <dbReference type="NCBI Taxonomy" id="2609070"/>
    <lineage>
        <taxon>Eukaryota</taxon>
        <taxon>Metazoa</taxon>
        <taxon>Chordata</taxon>
        <taxon>Craniata</taxon>
        <taxon>Vertebrata</taxon>
        <taxon>Euteleostomi</taxon>
        <taxon>Actinopterygii</taxon>
        <taxon>Neopterygii</taxon>
        <taxon>Teleostei</taxon>
        <taxon>Ostariophysi</taxon>
        <taxon>Gymnotiformes</taxon>
        <taxon>Gymnotoidei</taxon>
        <taxon>Gymnotidae</taxon>
        <taxon>Electrophorus</taxon>
    </lineage>
</organism>
<dbReference type="AlphaFoldDB" id="A0AAD8Z6N8"/>
<reference evidence="1" key="1">
    <citation type="submission" date="2023-03" db="EMBL/GenBank/DDBJ databases">
        <title>Electrophorus voltai genome.</title>
        <authorList>
            <person name="Bian C."/>
        </authorList>
    </citation>
    <scope>NUCLEOTIDE SEQUENCE</scope>
    <source>
        <strain evidence="1">CB-2022</strain>
        <tissue evidence="1">Muscle</tissue>
    </source>
</reference>
<name>A0AAD8Z6N8_9TELE</name>
<protein>
    <submittedName>
        <fullName evidence="1">Uncharacterized protein</fullName>
    </submittedName>
</protein>
<dbReference type="Proteomes" id="UP001239994">
    <property type="component" value="Unassembled WGS sequence"/>
</dbReference>
<accession>A0AAD8Z6N8</accession>
<sequence>MEFTDEEKLWLLSISAEVPEDGKLTPVEESLSELARPKTETEAQLFQTMASIRFGLTDIDISMDMLKKPTLERSSIILYQCG</sequence>
<evidence type="ECO:0000313" key="1">
    <source>
        <dbReference type="EMBL" id="KAK1792365.1"/>
    </source>
</evidence>
<keyword evidence="2" id="KW-1185">Reference proteome</keyword>